<evidence type="ECO:0000313" key="1">
    <source>
        <dbReference type="Proteomes" id="UP000887564"/>
    </source>
</evidence>
<dbReference type="Proteomes" id="UP000887564">
    <property type="component" value="Unplaced"/>
</dbReference>
<protein>
    <submittedName>
        <fullName evidence="2">Uncharacterized protein</fullName>
    </submittedName>
</protein>
<keyword evidence="1" id="KW-1185">Reference proteome</keyword>
<dbReference type="AlphaFoldDB" id="A0A914RZ79"/>
<dbReference type="WBParaSite" id="PEQ_0001182001-mRNA-1">
    <property type="protein sequence ID" value="PEQ_0001182001-mRNA-1"/>
    <property type="gene ID" value="PEQ_0001182001"/>
</dbReference>
<accession>A0A914RZ79</accession>
<organism evidence="1 2">
    <name type="scientific">Parascaris equorum</name>
    <name type="common">Equine roundworm</name>
    <dbReference type="NCBI Taxonomy" id="6256"/>
    <lineage>
        <taxon>Eukaryota</taxon>
        <taxon>Metazoa</taxon>
        <taxon>Ecdysozoa</taxon>
        <taxon>Nematoda</taxon>
        <taxon>Chromadorea</taxon>
        <taxon>Rhabditida</taxon>
        <taxon>Spirurina</taxon>
        <taxon>Ascaridomorpha</taxon>
        <taxon>Ascaridoidea</taxon>
        <taxon>Ascarididae</taxon>
        <taxon>Parascaris</taxon>
    </lineage>
</organism>
<name>A0A914RZ79_PAREQ</name>
<sequence>MIILLDAAYYPTGYGHAGPSAHFESQFYTGSFSAGGSAAGTYAGAPAGSYPMNMSSMGKAHSVSTAMSNSFPSYDYPNSMQV</sequence>
<evidence type="ECO:0000313" key="2">
    <source>
        <dbReference type="WBParaSite" id="PEQ_0001182001-mRNA-1"/>
    </source>
</evidence>
<reference evidence="2" key="1">
    <citation type="submission" date="2022-11" db="UniProtKB">
        <authorList>
            <consortium name="WormBaseParasite"/>
        </authorList>
    </citation>
    <scope>IDENTIFICATION</scope>
</reference>
<proteinExistence type="predicted"/>